<evidence type="ECO:0000256" key="1">
    <source>
        <dbReference type="SAM" id="SignalP"/>
    </source>
</evidence>
<reference evidence="2 3" key="1">
    <citation type="submission" date="2020-08" db="EMBL/GenBank/DDBJ databases">
        <title>Genomic Encyclopedia of Type Strains, Phase III (KMG-III): the genomes of soil and plant-associated and newly described type strains.</title>
        <authorList>
            <person name="Whitman W."/>
        </authorList>
    </citation>
    <scope>NUCLEOTIDE SEQUENCE [LARGE SCALE GENOMIC DNA]</scope>
    <source>
        <strain evidence="2 3">CECT 8840</strain>
    </source>
</reference>
<keyword evidence="3" id="KW-1185">Reference proteome</keyword>
<organism evidence="2 3">
    <name type="scientific">Streptosporangium saharense</name>
    <dbReference type="NCBI Taxonomy" id="1706840"/>
    <lineage>
        <taxon>Bacteria</taxon>
        <taxon>Bacillati</taxon>
        <taxon>Actinomycetota</taxon>
        <taxon>Actinomycetes</taxon>
        <taxon>Streptosporangiales</taxon>
        <taxon>Streptosporangiaceae</taxon>
        <taxon>Streptosporangium</taxon>
    </lineage>
</organism>
<accession>A0A7W7QM52</accession>
<proteinExistence type="predicted"/>
<dbReference type="Proteomes" id="UP000552644">
    <property type="component" value="Unassembled WGS sequence"/>
</dbReference>
<feature type="chain" id="PRO_5030753212" evidence="1">
    <location>
        <begin position="25"/>
        <end position="123"/>
    </location>
</feature>
<dbReference type="RefSeq" id="WP_184715060.1">
    <property type="nucleotide sequence ID" value="NZ_JACHJP010000002.1"/>
</dbReference>
<evidence type="ECO:0000313" key="2">
    <source>
        <dbReference type="EMBL" id="MBB4916147.1"/>
    </source>
</evidence>
<comment type="caution">
    <text evidence="2">The sequence shown here is derived from an EMBL/GenBank/DDBJ whole genome shotgun (WGS) entry which is preliminary data.</text>
</comment>
<dbReference type="AlphaFoldDB" id="A0A7W7QM52"/>
<feature type="signal peptide" evidence="1">
    <location>
        <begin position="1"/>
        <end position="24"/>
    </location>
</feature>
<protein>
    <submittedName>
        <fullName evidence="2">Uncharacterized protein</fullName>
    </submittedName>
</protein>
<evidence type="ECO:0000313" key="3">
    <source>
        <dbReference type="Proteomes" id="UP000552644"/>
    </source>
</evidence>
<name>A0A7W7QM52_9ACTN</name>
<gene>
    <name evidence="2" type="ORF">FHS44_003232</name>
</gene>
<sequence length="123" mass="12582">MRTLSSLAALATAALVVLPGTAHADSANLSATVEPGAEAFLSPQLTPTAAYRGNVLVRLKGNSQPTEVKVNNCHGRSLGKVAIPAGDHAAYVAATESQVPECVRLKIKNVGDAPVTVTGASYF</sequence>
<keyword evidence="1" id="KW-0732">Signal</keyword>
<dbReference type="EMBL" id="JACHJP010000002">
    <property type="protein sequence ID" value="MBB4916147.1"/>
    <property type="molecule type" value="Genomic_DNA"/>
</dbReference>